<keyword evidence="1" id="KW-0229">DNA integration</keyword>
<dbReference type="InterPro" id="IPR011010">
    <property type="entry name" value="DNA_brk_join_enz"/>
</dbReference>
<dbReference type="InterPro" id="IPR010998">
    <property type="entry name" value="Integrase_recombinase_N"/>
</dbReference>
<dbReference type="InterPro" id="IPR002104">
    <property type="entry name" value="Integrase_catalytic"/>
</dbReference>
<evidence type="ECO:0000256" key="2">
    <source>
        <dbReference type="ARBA" id="ARBA00023125"/>
    </source>
</evidence>
<keyword evidence="2" id="KW-0238">DNA-binding</keyword>
<evidence type="ECO:0000313" key="6">
    <source>
        <dbReference type="Proteomes" id="UP000194440"/>
    </source>
</evidence>
<dbReference type="Pfam" id="PF00589">
    <property type="entry name" value="Phage_integrase"/>
    <property type="match status" value="1"/>
</dbReference>
<dbReference type="Gene3D" id="1.10.150.130">
    <property type="match status" value="1"/>
</dbReference>
<dbReference type="Proteomes" id="UP000194440">
    <property type="component" value="Chromosome"/>
</dbReference>
<dbReference type="PROSITE" id="PS51898">
    <property type="entry name" value="TYR_RECOMBINASE"/>
    <property type="match status" value="1"/>
</dbReference>
<proteinExistence type="predicted"/>
<dbReference type="PANTHER" id="PTHR30349">
    <property type="entry name" value="PHAGE INTEGRASE-RELATED"/>
    <property type="match status" value="1"/>
</dbReference>
<reference evidence="5" key="1">
    <citation type="submission" date="2017-05" db="EMBL/GenBank/DDBJ databases">
        <title>Polyphasic characterization of four soil-derived phenanthrene-degrading Acidovorax strains and proposal of Acidovorax phenanthrenivorans sp. nov.</title>
        <authorList>
            <person name="Singleton D."/>
            <person name="Lee J."/>
            <person name="Dickey A.N."/>
            <person name="Stroud A."/>
            <person name="Scholl E.H."/>
            <person name="Wright F.A."/>
            <person name="Aitken M.D."/>
        </authorList>
    </citation>
    <scope>NUCLEOTIDE SEQUENCE</scope>
    <source>
        <strain evidence="5">P4</strain>
    </source>
</reference>
<evidence type="ECO:0000256" key="1">
    <source>
        <dbReference type="ARBA" id="ARBA00022908"/>
    </source>
</evidence>
<dbReference type="CDD" id="cd00796">
    <property type="entry name" value="INT_Rci_Hp1_C"/>
    <property type="match status" value="1"/>
</dbReference>
<dbReference type="InterPro" id="IPR013762">
    <property type="entry name" value="Integrase-like_cat_sf"/>
</dbReference>
<accession>A0A240UEP8</accession>
<dbReference type="AlphaFoldDB" id="A0A240UEP8"/>
<organism evidence="5 6">
    <name type="scientific">Acidovorax carolinensis</name>
    <dbReference type="NCBI Taxonomy" id="553814"/>
    <lineage>
        <taxon>Bacteria</taxon>
        <taxon>Pseudomonadati</taxon>
        <taxon>Pseudomonadota</taxon>
        <taxon>Betaproteobacteria</taxon>
        <taxon>Burkholderiales</taxon>
        <taxon>Comamonadaceae</taxon>
        <taxon>Acidovorax</taxon>
    </lineage>
</organism>
<dbReference type="KEGG" id="acis:CBP35_06580"/>
<name>A0A240UEP8_9BURK</name>
<evidence type="ECO:0000313" key="5">
    <source>
        <dbReference type="EMBL" id="ART59519.1"/>
    </source>
</evidence>
<dbReference type="PANTHER" id="PTHR30349:SF94">
    <property type="entry name" value="INTEGRASE_RECOMBINASE HI_1414-RELATED"/>
    <property type="match status" value="1"/>
</dbReference>
<dbReference type="Gene3D" id="1.10.443.10">
    <property type="entry name" value="Intergrase catalytic core"/>
    <property type="match status" value="1"/>
</dbReference>
<dbReference type="EMBL" id="CP021366">
    <property type="protein sequence ID" value="ART59519.1"/>
    <property type="molecule type" value="Genomic_DNA"/>
</dbReference>
<dbReference type="InterPro" id="IPR050090">
    <property type="entry name" value="Tyrosine_recombinase_XerCD"/>
</dbReference>
<gene>
    <name evidence="5" type="ORF">CBP36_12345</name>
</gene>
<dbReference type="GO" id="GO:0003677">
    <property type="term" value="F:DNA binding"/>
    <property type="evidence" value="ECO:0007669"/>
    <property type="project" value="UniProtKB-KW"/>
</dbReference>
<sequence length="379" mass="42866">MAVIRERVSATGTKSYHVQVRIKGFPPQTKTFASKTMAKQWAAMVETELKAGRYLPRVVAERHTLAELIDRYRKEVLPQKKAKFIRDQTVHLDWWETKLGRYNLAELNSNLIAQARNALSTEPYGKTGSKTAAKDRVRAPATVVRYMGALSHALNTAVNEWGWMDKSPMVGVKKPKVDNERRRFLSDDEIQRVLVSAKDSENRFLYTVVLMALSTGMRQSEIMTLRWRNVLVEDGADMGLLVMEKTKNGDARTSPLAEDAFTAVMTLRDKAIKNNAGRLPASQLLFPSDTVDNKPVEIRKAWETCRKRAELDDFRFHDLRHTAGSLLAMSGASTREIAEVLGHKTMAMAKRYSHLTQKHLGSVVANMNQRLKSKKEPAK</sequence>
<evidence type="ECO:0000256" key="3">
    <source>
        <dbReference type="ARBA" id="ARBA00023172"/>
    </source>
</evidence>
<dbReference type="GO" id="GO:0015074">
    <property type="term" value="P:DNA integration"/>
    <property type="evidence" value="ECO:0007669"/>
    <property type="project" value="UniProtKB-KW"/>
</dbReference>
<keyword evidence="6" id="KW-1185">Reference proteome</keyword>
<keyword evidence="3" id="KW-0233">DNA recombination</keyword>
<dbReference type="SUPFAM" id="SSF56349">
    <property type="entry name" value="DNA breaking-rejoining enzymes"/>
    <property type="match status" value="1"/>
</dbReference>
<protein>
    <recommendedName>
        <fullName evidence="4">Tyr recombinase domain-containing protein</fullName>
    </recommendedName>
</protein>
<dbReference type="GO" id="GO:0006310">
    <property type="term" value="P:DNA recombination"/>
    <property type="evidence" value="ECO:0007669"/>
    <property type="project" value="UniProtKB-KW"/>
</dbReference>
<evidence type="ECO:0000259" key="4">
    <source>
        <dbReference type="PROSITE" id="PS51898"/>
    </source>
</evidence>
<feature type="domain" description="Tyr recombinase" evidence="4">
    <location>
        <begin position="180"/>
        <end position="365"/>
    </location>
</feature>
<dbReference type="KEGG" id="acip:CBP36_12345"/>